<dbReference type="PANTHER" id="PTHR34914">
    <property type="entry name" value="LYMPHOCYTE EXPANSION MOLECULE"/>
    <property type="match status" value="1"/>
</dbReference>
<feature type="compositionally biased region" description="Polar residues" evidence="1">
    <location>
        <begin position="25"/>
        <end position="36"/>
    </location>
</feature>
<feature type="region of interest" description="Disordered" evidence="1">
    <location>
        <begin position="19"/>
        <end position="46"/>
    </location>
</feature>
<sequence length="384" mass="43118">MSAATRWFRGGAFGVQSHRRGTSAVYPNQKKSSTFTEGPDSRSHSVAVSHIGPGTYSCKETCFSKQKLKKEVGTGWARAQEATRLTQLPHFRYKVLIKERWLEAQKLGPGSYNLKDFLEELQQKPRSTRGLLSSGETRFSGLIGNYYPGPGHYGEKGNPYTRLEENAWKWSHSEGLMCRMSSKPAPRPQEGSGLGPNTYSIKSGLEEYLARSMGTRGPYDGFSGDRTKPLAYGHYSEQVKKKPRELMNFKSFVEELNSCHQKKHGVFSKVPQNPDTPPERIYWSTLSQCPWKLATSGLGSWLPLETECKHVSQPPFLLASKQSGARASQMLPGSWNPVGVGRYLNTTLVETKDTRQRYRFLYLGGSKRYPADPAWDKILQTASC</sequence>
<dbReference type="Proteomes" id="UP000694906">
    <property type="component" value="Unplaced"/>
</dbReference>
<name>A0AAX6QBZ5_HETGA</name>
<protein>
    <submittedName>
        <fullName evidence="3">Lymphocyte expansion molecule</fullName>
    </submittedName>
</protein>
<organism evidence="2 3">
    <name type="scientific">Heterocephalus glaber</name>
    <name type="common">Naked mole rat</name>
    <dbReference type="NCBI Taxonomy" id="10181"/>
    <lineage>
        <taxon>Eukaryota</taxon>
        <taxon>Metazoa</taxon>
        <taxon>Chordata</taxon>
        <taxon>Craniata</taxon>
        <taxon>Vertebrata</taxon>
        <taxon>Euteleostomi</taxon>
        <taxon>Mammalia</taxon>
        <taxon>Eutheria</taxon>
        <taxon>Euarchontoglires</taxon>
        <taxon>Glires</taxon>
        <taxon>Rodentia</taxon>
        <taxon>Hystricomorpha</taxon>
        <taxon>Bathyergidae</taxon>
        <taxon>Heterocephalus</taxon>
    </lineage>
</organism>
<dbReference type="CTD" id="163747"/>
<reference evidence="3" key="1">
    <citation type="submission" date="2025-08" db="UniProtKB">
        <authorList>
            <consortium name="RefSeq"/>
        </authorList>
    </citation>
    <scope>IDENTIFICATION</scope>
</reference>
<dbReference type="AlphaFoldDB" id="A0AAX6QBZ5"/>
<dbReference type="GeneID" id="101709264"/>
<dbReference type="RefSeq" id="XP_004869711.1">
    <property type="nucleotide sequence ID" value="XM_004869654.3"/>
</dbReference>
<dbReference type="PANTHER" id="PTHR34914:SF1">
    <property type="entry name" value="LYMPHOCYTE EXPANSION MOLECULE"/>
    <property type="match status" value="1"/>
</dbReference>
<evidence type="ECO:0000256" key="1">
    <source>
        <dbReference type="SAM" id="MobiDB-lite"/>
    </source>
</evidence>
<dbReference type="KEGG" id="hgl:101709264"/>
<dbReference type="InterPro" id="IPR010736">
    <property type="entry name" value="SHIPPO-rpt"/>
</dbReference>
<accession>A0AAX6QBZ5</accession>
<proteinExistence type="predicted"/>
<dbReference type="InterPro" id="IPR033557">
    <property type="entry name" value="CIMAP2"/>
</dbReference>
<gene>
    <name evidence="3" type="primary">Lexm</name>
</gene>
<evidence type="ECO:0000313" key="2">
    <source>
        <dbReference type="Proteomes" id="UP000694906"/>
    </source>
</evidence>
<evidence type="ECO:0000313" key="3">
    <source>
        <dbReference type="RefSeq" id="XP_004869711.1"/>
    </source>
</evidence>
<keyword evidence="2" id="KW-1185">Reference proteome</keyword>
<dbReference type="Pfam" id="PF07004">
    <property type="entry name" value="SHIPPO-rpt"/>
    <property type="match status" value="1"/>
</dbReference>